<dbReference type="PROSITE" id="PS50110">
    <property type="entry name" value="RESPONSE_REGULATORY"/>
    <property type="match status" value="1"/>
</dbReference>
<evidence type="ECO:0000313" key="10">
    <source>
        <dbReference type="Proteomes" id="UP000282957"/>
    </source>
</evidence>
<dbReference type="SUPFAM" id="SSF47384">
    <property type="entry name" value="Homodimeric domain of signal transducing histidine kinase"/>
    <property type="match status" value="1"/>
</dbReference>
<feature type="domain" description="Histidine kinase" evidence="7">
    <location>
        <begin position="317"/>
        <end position="538"/>
    </location>
</feature>
<evidence type="ECO:0000256" key="5">
    <source>
        <dbReference type="PROSITE-ProRule" id="PRU00169"/>
    </source>
</evidence>
<dbReference type="InterPro" id="IPR001789">
    <property type="entry name" value="Sig_transdc_resp-reg_receiver"/>
</dbReference>
<dbReference type="CDD" id="cd16922">
    <property type="entry name" value="HATPase_EvgS-ArcB-TorS-like"/>
    <property type="match status" value="1"/>
</dbReference>
<feature type="modified residue" description="4-aspartylphosphate" evidence="5">
    <location>
        <position position="616"/>
    </location>
</feature>
<evidence type="ECO:0000259" key="8">
    <source>
        <dbReference type="PROSITE" id="PS50110"/>
    </source>
</evidence>
<evidence type="ECO:0000259" key="7">
    <source>
        <dbReference type="PROSITE" id="PS50109"/>
    </source>
</evidence>
<keyword evidence="6" id="KW-0472">Membrane</keyword>
<sequence length="706" mass="75579">MPALWPVLVLLPLAIYAVVLLLFIRSLQSEDLSSEVLDMAEAAASNVRAELSGGLDLLDLLAASTAIDQLDLPAFRQEAGRLSRTRPGWQTITLSDRERDVLDLRAGILVAAPPIPDVATFERVIATGQRAIAPLRGESITLRVPVVRDGRVRGTLAATLPLTSLAPLALHNRLPAGWLMTVTDDQFSIVARSPAAPHRLGTAAGPEYERLARQRVPRLERLPMPGGGDAWVGMVSIPELQWSVAVWVPASVAQAPLWPLRLVLALGGVWALATALLLAAWMLRRDRRLAEAEAGRLAAEAARAAENDRRKSDFLTTMSHELRTPLTGILGFTDLLASSPLSPQQRQWVEQQRRAGNALLTLVGEVLDLSRIEEGAVELEHIPFDLPATLHDCLNLMRPVAQKKGLGLHAVLQPALPQTVLGDPLRLRQIINNLLSNAIRFTQVGEVRLEAAAEPMRDGRAAVVVTVADTGVGIAPEKLSQVFERFRQADASTQREHGGSGLGLAICQRLVLAMGGTIRADSAPGQGSRFTFRIPLSTPPRARAPQPPAPARVLAAAKPVTESRSLRVLVAEDVLPNQALLRAVLEGGGHAVDIASNGQEAAELAALHDYDVGLLDIRMPVMDGFAAARAIRGLPAPQGELPLIALTADITQAVQNEALAAGFGSVLPKPFEALDLLDSVLEAARPPPPESYVLLPAGKQPRPKSN</sequence>
<dbReference type="SUPFAM" id="SSF52172">
    <property type="entry name" value="CheY-like"/>
    <property type="match status" value="1"/>
</dbReference>
<protein>
    <recommendedName>
        <fullName evidence="2">histidine kinase</fullName>
        <ecNumber evidence="2">2.7.13.3</ecNumber>
    </recommendedName>
</protein>
<accession>A0A437MII5</accession>
<dbReference type="CDD" id="cd00082">
    <property type="entry name" value="HisKA"/>
    <property type="match status" value="1"/>
</dbReference>
<dbReference type="Proteomes" id="UP000282957">
    <property type="component" value="Unassembled WGS sequence"/>
</dbReference>
<dbReference type="InterPro" id="IPR036097">
    <property type="entry name" value="HisK_dim/P_sf"/>
</dbReference>
<dbReference type="Pfam" id="PF02518">
    <property type="entry name" value="HATPase_c"/>
    <property type="match status" value="1"/>
</dbReference>
<dbReference type="InterPro" id="IPR003594">
    <property type="entry name" value="HATPase_dom"/>
</dbReference>
<dbReference type="SMART" id="SM00388">
    <property type="entry name" value="HisKA"/>
    <property type="match status" value="1"/>
</dbReference>
<dbReference type="Gene3D" id="1.10.287.130">
    <property type="match status" value="1"/>
</dbReference>
<evidence type="ECO:0000256" key="6">
    <source>
        <dbReference type="SAM" id="Phobius"/>
    </source>
</evidence>
<dbReference type="AlphaFoldDB" id="A0A437MII5"/>
<dbReference type="FunFam" id="3.30.565.10:FF:000010">
    <property type="entry name" value="Sensor histidine kinase RcsC"/>
    <property type="match status" value="1"/>
</dbReference>
<dbReference type="Pfam" id="PF00072">
    <property type="entry name" value="Response_reg"/>
    <property type="match status" value="1"/>
</dbReference>
<keyword evidence="10" id="KW-1185">Reference proteome</keyword>
<evidence type="ECO:0000256" key="1">
    <source>
        <dbReference type="ARBA" id="ARBA00000085"/>
    </source>
</evidence>
<dbReference type="PROSITE" id="PS50109">
    <property type="entry name" value="HIS_KIN"/>
    <property type="match status" value="1"/>
</dbReference>
<keyword evidence="4" id="KW-0902">Two-component regulatory system</keyword>
<evidence type="ECO:0000256" key="4">
    <source>
        <dbReference type="ARBA" id="ARBA00023012"/>
    </source>
</evidence>
<dbReference type="SMART" id="SM00448">
    <property type="entry name" value="REC"/>
    <property type="match status" value="1"/>
</dbReference>
<dbReference type="EC" id="2.7.13.3" evidence="2"/>
<keyword evidence="3 5" id="KW-0597">Phosphoprotein</keyword>
<dbReference type="InterPro" id="IPR011006">
    <property type="entry name" value="CheY-like_superfamily"/>
</dbReference>
<organism evidence="9 10">
    <name type="scientific">Rhodovarius crocodyli</name>
    <dbReference type="NCBI Taxonomy" id="1979269"/>
    <lineage>
        <taxon>Bacteria</taxon>
        <taxon>Pseudomonadati</taxon>
        <taxon>Pseudomonadota</taxon>
        <taxon>Alphaproteobacteria</taxon>
        <taxon>Acetobacterales</taxon>
        <taxon>Roseomonadaceae</taxon>
        <taxon>Rhodovarius</taxon>
    </lineage>
</organism>
<feature type="transmembrane region" description="Helical" evidence="6">
    <location>
        <begin position="262"/>
        <end position="283"/>
    </location>
</feature>
<comment type="catalytic activity">
    <reaction evidence="1">
        <text>ATP + protein L-histidine = ADP + protein N-phospho-L-histidine.</text>
        <dbReference type="EC" id="2.7.13.3"/>
    </reaction>
</comment>
<comment type="caution">
    <text evidence="9">The sequence shown here is derived from an EMBL/GenBank/DDBJ whole genome shotgun (WGS) entry which is preliminary data.</text>
</comment>
<keyword evidence="6" id="KW-1133">Transmembrane helix</keyword>
<gene>
    <name evidence="9" type="ORF">EOD42_06470</name>
</gene>
<dbReference type="InterPro" id="IPR004358">
    <property type="entry name" value="Sig_transdc_His_kin-like_C"/>
</dbReference>
<dbReference type="CDD" id="cd17546">
    <property type="entry name" value="REC_hyHK_CKI1_RcsC-like"/>
    <property type="match status" value="1"/>
</dbReference>
<keyword evidence="6" id="KW-0812">Transmembrane</keyword>
<dbReference type="SMART" id="SM00387">
    <property type="entry name" value="HATPase_c"/>
    <property type="match status" value="1"/>
</dbReference>
<feature type="transmembrane region" description="Helical" evidence="6">
    <location>
        <begin position="6"/>
        <end position="24"/>
    </location>
</feature>
<dbReference type="SUPFAM" id="SSF55874">
    <property type="entry name" value="ATPase domain of HSP90 chaperone/DNA topoisomerase II/histidine kinase"/>
    <property type="match status" value="1"/>
</dbReference>
<evidence type="ECO:0000256" key="3">
    <source>
        <dbReference type="ARBA" id="ARBA00022553"/>
    </source>
</evidence>
<evidence type="ECO:0000256" key="2">
    <source>
        <dbReference type="ARBA" id="ARBA00012438"/>
    </source>
</evidence>
<dbReference type="Pfam" id="PF00512">
    <property type="entry name" value="HisKA"/>
    <property type="match status" value="1"/>
</dbReference>
<dbReference type="PANTHER" id="PTHR45339">
    <property type="entry name" value="HYBRID SIGNAL TRANSDUCTION HISTIDINE KINASE J"/>
    <property type="match status" value="1"/>
</dbReference>
<dbReference type="Gene3D" id="3.30.565.10">
    <property type="entry name" value="Histidine kinase-like ATPase, C-terminal domain"/>
    <property type="match status" value="1"/>
</dbReference>
<dbReference type="InterPro" id="IPR003661">
    <property type="entry name" value="HisK_dim/P_dom"/>
</dbReference>
<name>A0A437MII5_9PROT</name>
<dbReference type="Gene3D" id="3.40.50.2300">
    <property type="match status" value="1"/>
</dbReference>
<feature type="domain" description="Response regulatory" evidence="8">
    <location>
        <begin position="567"/>
        <end position="684"/>
    </location>
</feature>
<dbReference type="GO" id="GO:0000155">
    <property type="term" value="F:phosphorelay sensor kinase activity"/>
    <property type="evidence" value="ECO:0007669"/>
    <property type="project" value="InterPro"/>
</dbReference>
<dbReference type="PRINTS" id="PR00344">
    <property type="entry name" value="BCTRLSENSOR"/>
</dbReference>
<dbReference type="EMBL" id="SACL01000002">
    <property type="protein sequence ID" value="RVT97468.1"/>
    <property type="molecule type" value="Genomic_DNA"/>
</dbReference>
<reference evidence="9 10" key="1">
    <citation type="submission" date="2019-01" db="EMBL/GenBank/DDBJ databases">
        <authorList>
            <person name="Chen W.-M."/>
        </authorList>
    </citation>
    <scope>NUCLEOTIDE SEQUENCE [LARGE SCALE GENOMIC DNA]</scope>
    <source>
        <strain evidence="9 10">CCP-6</strain>
    </source>
</reference>
<evidence type="ECO:0000313" key="9">
    <source>
        <dbReference type="EMBL" id="RVT97468.1"/>
    </source>
</evidence>
<dbReference type="InterPro" id="IPR005467">
    <property type="entry name" value="His_kinase_dom"/>
</dbReference>
<proteinExistence type="predicted"/>
<dbReference type="InterPro" id="IPR036890">
    <property type="entry name" value="HATPase_C_sf"/>
</dbReference>
<dbReference type="PANTHER" id="PTHR45339:SF1">
    <property type="entry name" value="HYBRID SIGNAL TRANSDUCTION HISTIDINE KINASE J"/>
    <property type="match status" value="1"/>
</dbReference>